<dbReference type="AlphaFoldDB" id="A0A964WTN0"/>
<dbReference type="GO" id="GO:0006281">
    <property type="term" value="P:DNA repair"/>
    <property type="evidence" value="ECO:0007669"/>
    <property type="project" value="TreeGrafter"/>
</dbReference>
<evidence type="ECO:0000256" key="2">
    <source>
        <dbReference type="ARBA" id="ARBA00004818"/>
    </source>
</evidence>
<dbReference type="SUPFAM" id="SSF56784">
    <property type="entry name" value="HAD-like"/>
    <property type="match status" value="1"/>
</dbReference>
<dbReference type="Pfam" id="PF00702">
    <property type="entry name" value="Hydrolase"/>
    <property type="match status" value="1"/>
</dbReference>
<organism evidence="5 6">
    <name type="scientific">Propylenella binzhouense</name>
    <dbReference type="NCBI Taxonomy" id="2555902"/>
    <lineage>
        <taxon>Bacteria</taxon>
        <taxon>Pseudomonadati</taxon>
        <taxon>Pseudomonadota</taxon>
        <taxon>Alphaproteobacteria</taxon>
        <taxon>Hyphomicrobiales</taxon>
        <taxon>Propylenellaceae</taxon>
        <taxon>Propylenella</taxon>
    </lineage>
</organism>
<comment type="caution">
    <text evidence="5">The sequence shown here is derived from an EMBL/GenBank/DDBJ whole genome shotgun (WGS) entry which is preliminary data.</text>
</comment>
<dbReference type="PRINTS" id="PR00413">
    <property type="entry name" value="HADHALOGNASE"/>
</dbReference>
<protein>
    <recommendedName>
        <fullName evidence="4">phosphoglycolate phosphatase</fullName>
        <ecNumber evidence="4">3.1.3.18</ecNumber>
    </recommendedName>
</protein>
<proteinExistence type="inferred from homology"/>
<comment type="catalytic activity">
    <reaction evidence="1">
        <text>2-phosphoglycolate + H2O = glycolate + phosphate</text>
        <dbReference type="Rhea" id="RHEA:14369"/>
        <dbReference type="ChEBI" id="CHEBI:15377"/>
        <dbReference type="ChEBI" id="CHEBI:29805"/>
        <dbReference type="ChEBI" id="CHEBI:43474"/>
        <dbReference type="ChEBI" id="CHEBI:58033"/>
        <dbReference type="EC" id="3.1.3.18"/>
    </reaction>
</comment>
<evidence type="ECO:0000313" key="6">
    <source>
        <dbReference type="Proteomes" id="UP000773614"/>
    </source>
</evidence>
<dbReference type="Gene3D" id="1.10.150.240">
    <property type="entry name" value="Putative phosphatase, domain 2"/>
    <property type="match status" value="1"/>
</dbReference>
<dbReference type="Gene3D" id="3.40.50.1000">
    <property type="entry name" value="HAD superfamily/HAD-like"/>
    <property type="match status" value="1"/>
</dbReference>
<dbReference type="OrthoDB" id="9797743at2"/>
<dbReference type="SFLD" id="SFLDS00003">
    <property type="entry name" value="Haloacid_Dehalogenase"/>
    <property type="match status" value="1"/>
</dbReference>
<accession>A0A964WTN0</accession>
<name>A0A964WTN0_9HYPH</name>
<evidence type="ECO:0000256" key="1">
    <source>
        <dbReference type="ARBA" id="ARBA00000830"/>
    </source>
</evidence>
<dbReference type="PANTHER" id="PTHR43434:SF1">
    <property type="entry name" value="PHOSPHOGLYCOLATE PHOSPHATASE"/>
    <property type="match status" value="1"/>
</dbReference>
<evidence type="ECO:0000256" key="4">
    <source>
        <dbReference type="ARBA" id="ARBA00013078"/>
    </source>
</evidence>
<dbReference type="GO" id="GO:0008967">
    <property type="term" value="F:phosphoglycolate phosphatase activity"/>
    <property type="evidence" value="ECO:0007669"/>
    <property type="project" value="UniProtKB-EC"/>
</dbReference>
<dbReference type="RefSeq" id="WP_161140552.1">
    <property type="nucleotide sequence ID" value="NZ_SPKJ01000031.1"/>
</dbReference>
<keyword evidence="5" id="KW-0378">Hydrolase</keyword>
<keyword evidence="6" id="KW-1185">Reference proteome</keyword>
<evidence type="ECO:0000256" key="3">
    <source>
        <dbReference type="ARBA" id="ARBA00006171"/>
    </source>
</evidence>
<dbReference type="Proteomes" id="UP000773614">
    <property type="component" value="Unassembled WGS sequence"/>
</dbReference>
<dbReference type="InterPro" id="IPR006439">
    <property type="entry name" value="HAD-SF_hydro_IA"/>
</dbReference>
<dbReference type="PANTHER" id="PTHR43434">
    <property type="entry name" value="PHOSPHOGLYCOLATE PHOSPHATASE"/>
    <property type="match status" value="1"/>
</dbReference>
<dbReference type="EMBL" id="SPKJ01000031">
    <property type="protein sequence ID" value="MYZ48202.1"/>
    <property type="molecule type" value="Genomic_DNA"/>
</dbReference>
<dbReference type="EC" id="3.1.3.18" evidence="4"/>
<evidence type="ECO:0000313" key="5">
    <source>
        <dbReference type="EMBL" id="MYZ48202.1"/>
    </source>
</evidence>
<sequence length="240" mass="25361">MSARRPPPLQAVLFDKDGTLADFQASWPPIFRRLAHELAEGDAARAERLLVQGGMDPLTSRVAPGSVLGAGNSRDIVDLWFPAAEVAERARLEARVNEVFVTEGVEALPIAGLGAMLDLLRMRGFRLGVATNDSTAAARAWLGRIGLADRFEAVIGYDAVANPKPAPDMVESFCRTAGVDPGGVLMVGDNLHDLHMARSAGAGAAVGVLTGNGRYEDLAPHADAVLQAVVDLPSWLFATD</sequence>
<gene>
    <name evidence="5" type="ORF">E4O86_10820</name>
</gene>
<comment type="pathway">
    <text evidence="2">Organic acid metabolism; glycolate biosynthesis; glycolate from 2-phosphoglycolate: step 1/1.</text>
</comment>
<dbReference type="SFLD" id="SFLDG01129">
    <property type="entry name" value="C1.5:_HAD__Beta-PGM__Phosphata"/>
    <property type="match status" value="1"/>
</dbReference>
<dbReference type="InterPro" id="IPR050155">
    <property type="entry name" value="HAD-like_hydrolase_sf"/>
</dbReference>
<dbReference type="InterPro" id="IPR023214">
    <property type="entry name" value="HAD_sf"/>
</dbReference>
<dbReference type="InterPro" id="IPR036412">
    <property type="entry name" value="HAD-like_sf"/>
</dbReference>
<dbReference type="InterPro" id="IPR023198">
    <property type="entry name" value="PGP-like_dom2"/>
</dbReference>
<dbReference type="NCBIfam" id="TIGR01549">
    <property type="entry name" value="HAD-SF-IA-v1"/>
    <property type="match status" value="1"/>
</dbReference>
<comment type="similarity">
    <text evidence="3">Belongs to the HAD-like hydrolase superfamily. CbbY/CbbZ/Gph/YieH family.</text>
</comment>
<reference evidence="5" key="1">
    <citation type="submission" date="2019-03" db="EMBL/GenBank/DDBJ databases">
        <title>Afifella sp. nov., isolated from activated sludge.</title>
        <authorList>
            <person name="Li Q."/>
            <person name="Liu Y."/>
        </authorList>
    </citation>
    <scope>NUCLEOTIDE SEQUENCE</scope>
    <source>
        <strain evidence="5">L72</strain>
    </source>
</reference>